<accession>A0ABY8FWR9</accession>
<dbReference type="Proteomes" id="UP001215827">
    <property type="component" value="Chromosome"/>
</dbReference>
<dbReference type="RefSeq" id="WP_278015240.1">
    <property type="nucleotide sequence ID" value="NZ_CP121106.1"/>
</dbReference>
<organism evidence="1 2">
    <name type="scientific">Altererythrobacter arenosus</name>
    <dbReference type="NCBI Taxonomy" id="3032592"/>
    <lineage>
        <taxon>Bacteria</taxon>
        <taxon>Pseudomonadati</taxon>
        <taxon>Pseudomonadota</taxon>
        <taxon>Alphaproteobacteria</taxon>
        <taxon>Sphingomonadales</taxon>
        <taxon>Erythrobacteraceae</taxon>
        <taxon>Altererythrobacter</taxon>
    </lineage>
</organism>
<protein>
    <submittedName>
        <fullName evidence="1">Uncharacterized protein</fullName>
    </submittedName>
</protein>
<sequence>MKTAEMASAAMAAAKRLPVSERANILSILSVCRVGDQANSVGLAGTIAVAMKTAEMARAKAAAKRRLPVSEFVNITWNLFHFVSGEPVPPDANYSAWGVPKTKNG</sequence>
<gene>
    <name evidence="1" type="ORF">P7228_10740</name>
</gene>
<proteinExistence type="predicted"/>
<keyword evidence="2" id="KW-1185">Reference proteome</keyword>
<evidence type="ECO:0000313" key="1">
    <source>
        <dbReference type="EMBL" id="WFL76474.1"/>
    </source>
</evidence>
<reference evidence="1 2" key="1">
    <citation type="submission" date="2023-03" db="EMBL/GenBank/DDBJ databases">
        <title>Altererythrobacter sp. CAU 1644 isolated from sand.</title>
        <authorList>
            <person name="Kim W."/>
        </authorList>
    </citation>
    <scope>NUCLEOTIDE SEQUENCE [LARGE SCALE GENOMIC DNA]</scope>
    <source>
        <strain evidence="1 2">CAU 1644</strain>
    </source>
</reference>
<dbReference type="EMBL" id="CP121106">
    <property type="protein sequence ID" value="WFL76474.1"/>
    <property type="molecule type" value="Genomic_DNA"/>
</dbReference>
<evidence type="ECO:0000313" key="2">
    <source>
        <dbReference type="Proteomes" id="UP001215827"/>
    </source>
</evidence>
<name>A0ABY8FWR9_9SPHN</name>